<protein>
    <submittedName>
        <fullName evidence="2">Uncharacterized protein</fullName>
    </submittedName>
</protein>
<keyword evidence="3" id="KW-1185">Reference proteome</keyword>
<evidence type="ECO:0000256" key="1">
    <source>
        <dbReference type="SAM" id="MobiDB-lite"/>
    </source>
</evidence>
<dbReference type="Proteomes" id="UP001345963">
    <property type="component" value="Unassembled WGS sequence"/>
</dbReference>
<gene>
    <name evidence="2" type="ORF">ATANTOWER_015196</name>
</gene>
<evidence type="ECO:0000313" key="3">
    <source>
        <dbReference type="Proteomes" id="UP001345963"/>
    </source>
</evidence>
<organism evidence="2 3">
    <name type="scientific">Ataeniobius toweri</name>
    <dbReference type="NCBI Taxonomy" id="208326"/>
    <lineage>
        <taxon>Eukaryota</taxon>
        <taxon>Metazoa</taxon>
        <taxon>Chordata</taxon>
        <taxon>Craniata</taxon>
        <taxon>Vertebrata</taxon>
        <taxon>Euteleostomi</taxon>
        <taxon>Actinopterygii</taxon>
        <taxon>Neopterygii</taxon>
        <taxon>Teleostei</taxon>
        <taxon>Neoteleostei</taxon>
        <taxon>Acanthomorphata</taxon>
        <taxon>Ovalentaria</taxon>
        <taxon>Atherinomorphae</taxon>
        <taxon>Cyprinodontiformes</taxon>
        <taxon>Goodeidae</taxon>
        <taxon>Ataeniobius</taxon>
    </lineage>
</organism>
<name>A0ABU7C0R7_9TELE</name>
<accession>A0ABU7C0R7</accession>
<comment type="caution">
    <text evidence="2">The sequence shown here is derived from an EMBL/GenBank/DDBJ whole genome shotgun (WGS) entry which is preliminary data.</text>
</comment>
<sequence length="102" mass="11559">MCFTEKWLQDHIFDSKQNIRFTQMSRTRTHRLPLYPGPGRRGSRLSRDALTSFFPDTSSSSSGGSPRRSQASHRHSPSSMSWAVPWASPRWDVLGTPPKEGV</sequence>
<reference evidence="2 3" key="1">
    <citation type="submission" date="2021-07" db="EMBL/GenBank/DDBJ databases">
        <authorList>
            <person name="Palmer J.M."/>
        </authorList>
    </citation>
    <scope>NUCLEOTIDE SEQUENCE [LARGE SCALE GENOMIC DNA]</scope>
    <source>
        <strain evidence="2 3">AT_MEX2019</strain>
        <tissue evidence="2">Muscle</tissue>
    </source>
</reference>
<feature type="compositionally biased region" description="Low complexity" evidence="1">
    <location>
        <begin position="51"/>
        <end position="69"/>
    </location>
</feature>
<evidence type="ECO:0000313" key="2">
    <source>
        <dbReference type="EMBL" id="MED6255796.1"/>
    </source>
</evidence>
<proteinExistence type="predicted"/>
<feature type="region of interest" description="Disordered" evidence="1">
    <location>
        <begin position="24"/>
        <end position="83"/>
    </location>
</feature>
<dbReference type="EMBL" id="JAHUTI010071995">
    <property type="protein sequence ID" value="MED6255796.1"/>
    <property type="molecule type" value="Genomic_DNA"/>
</dbReference>